<dbReference type="Gene3D" id="3.40.50.720">
    <property type="entry name" value="NAD(P)-binding Rossmann-like Domain"/>
    <property type="match status" value="1"/>
</dbReference>
<name>A0ABD6D155_9EURY</name>
<proteinExistence type="predicted"/>
<evidence type="ECO:0000313" key="2">
    <source>
        <dbReference type="Proteomes" id="UP001597075"/>
    </source>
</evidence>
<protein>
    <submittedName>
        <fullName evidence="1">Zinc-binding dehydrogenase</fullName>
    </submittedName>
</protein>
<dbReference type="Pfam" id="PF13602">
    <property type="entry name" value="ADH_zinc_N_2"/>
    <property type="match status" value="1"/>
</dbReference>
<keyword evidence="2" id="KW-1185">Reference proteome</keyword>
<organism evidence="1 2">
    <name type="scientific">Haloplanus ruber</name>
    <dbReference type="NCBI Taxonomy" id="869892"/>
    <lineage>
        <taxon>Archaea</taxon>
        <taxon>Methanobacteriati</taxon>
        <taxon>Methanobacteriota</taxon>
        <taxon>Stenosarchaea group</taxon>
        <taxon>Halobacteria</taxon>
        <taxon>Halobacteriales</taxon>
        <taxon>Haloferacaceae</taxon>
        <taxon>Haloplanus</taxon>
    </lineage>
</organism>
<reference evidence="1 2" key="1">
    <citation type="journal article" date="2019" name="Int. J. Syst. Evol. Microbiol.">
        <title>The Global Catalogue of Microorganisms (GCM) 10K type strain sequencing project: providing services to taxonomists for standard genome sequencing and annotation.</title>
        <authorList>
            <consortium name="The Broad Institute Genomics Platform"/>
            <consortium name="The Broad Institute Genome Sequencing Center for Infectious Disease"/>
            <person name="Wu L."/>
            <person name="Ma J."/>
        </authorList>
    </citation>
    <scope>NUCLEOTIDE SEQUENCE [LARGE SCALE GENOMIC DNA]</scope>
    <source>
        <strain evidence="1 2">CGMCC 1.10594</strain>
    </source>
</reference>
<dbReference type="EMBL" id="JBHUDL010000011">
    <property type="protein sequence ID" value="MFD1635212.1"/>
    <property type="molecule type" value="Genomic_DNA"/>
</dbReference>
<comment type="caution">
    <text evidence="1">The sequence shown here is derived from an EMBL/GenBank/DDBJ whole genome shotgun (WGS) entry which is preliminary data.</text>
</comment>
<sequence>MAVSNGRHSHDGLRLWGTSTYPHDCEHQGRFEVVIDNVDIVVDTVRDEILAHSVDVLRKNGVLVSVVGQPSGVLTTNHDIDIQAVSGQSSSPSLLTTISELIGAGEVHPTISAEFPLEIAAHAHEVGETEHVQGKLVLRVA</sequence>
<evidence type="ECO:0000313" key="1">
    <source>
        <dbReference type="EMBL" id="MFD1635212.1"/>
    </source>
</evidence>
<dbReference type="RefSeq" id="WP_379824270.1">
    <property type="nucleotide sequence ID" value="NZ_JBHUDL010000011.1"/>
</dbReference>
<dbReference type="Proteomes" id="UP001597075">
    <property type="component" value="Unassembled WGS sequence"/>
</dbReference>
<dbReference type="AlphaFoldDB" id="A0ABD6D155"/>
<dbReference type="Gene3D" id="3.90.180.10">
    <property type="entry name" value="Medium-chain alcohol dehydrogenases, catalytic domain"/>
    <property type="match status" value="1"/>
</dbReference>
<gene>
    <name evidence="1" type="ORF">ACFSBJ_15890</name>
</gene>
<accession>A0ABD6D155</accession>